<dbReference type="Proteomes" id="UP000067626">
    <property type="component" value="Chromosome"/>
</dbReference>
<dbReference type="InterPro" id="IPR000644">
    <property type="entry name" value="CBS_dom"/>
</dbReference>
<dbReference type="Gene3D" id="3.10.580.10">
    <property type="entry name" value="CBS-domain"/>
    <property type="match status" value="1"/>
</dbReference>
<evidence type="ECO:0000256" key="9">
    <source>
        <dbReference type="PROSITE-ProRule" id="PRU00703"/>
    </source>
</evidence>
<evidence type="ECO:0000256" key="7">
    <source>
        <dbReference type="ARBA" id="ARBA00023122"/>
    </source>
</evidence>
<comment type="similarity">
    <text evidence="2">Belongs to the UPF0053 family.</text>
</comment>
<dbReference type="InterPro" id="IPR002550">
    <property type="entry name" value="CNNM"/>
</dbReference>
<keyword evidence="8 10" id="KW-0472">Membrane</keyword>
<dbReference type="Pfam" id="PF03471">
    <property type="entry name" value="CorC_HlyC"/>
    <property type="match status" value="1"/>
</dbReference>
<dbReference type="GO" id="GO:0050660">
    <property type="term" value="F:flavin adenine dinucleotide binding"/>
    <property type="evidence" value="ECO:0007669"/>
    <property type="project" value="InterPro"/>
</dbReference>
<evidence type="ECO:0000259" key="11">
    <source>
        <dbReference type="PROSITE" id="PS51371"/>
    </source>
</evidence>
<dbReference type="InterPro" id="IPR046342">
    <property type="entry name" value="CBS_dom_sf"/>
</dbReference>
<organism evidence="12 13">
    <name type="scientific">Chondromyces crocatus</name>
    <dbReference type="NCBI Taxonomy" id="52"/>
    <lineage>
        <taxon>Bacteria</taxon>
        <taxon>Pseudomonadati</taxon>
        <taxon>Myxococcota</taxon>
        <taxon>Polyangia</taxon>
        <taxon>Polyangiales</taxon>
        <taxon>Polyangiaceae</taxon>
        <taxon>Chondromyces</taxon>
    </lineage>
</organism>
<dbReference type="GO" id="GO:0005886">
    <property type="term" value="C:plasma membrane"/>
    <property type="evidence" value="ECO:0007669"/>
    <property type="project" value="UniProtKB-SubCell"/>
</dbReference>
<keyword evidence="6 10" id="KW-1133">Transmembrane helix</keyword>
<dbReference type="CDD" id="cd04590">
    <property type="entry name" value="CBS_pair_CorC_HlyC_assoc"/>
    <property type="match status" value="1"/>
</dbReference>
<feature type="transmembrane region" description="Helical" evidence="10">
    <location>
        <begin position="90"/>
        <end position="109"/>
    </location>
</feature>
<evidence type="ECO:0000313" key="12">
    <source>
        <dbReference type="EMBL" id="AKT41066.1"/>
    </source>
</evidence>
<dbReference type="PANTHER" id="PTHR22777">
    <property type="entry name" value="HEMOLYSIN-RELATED"/>
    <property type="match status" value="1"/>
</dbReference>
<dbReference type="Pfam" id="PF00571">
    <property type="entry name" value="CBS"/>
    <property type="match status" value="2"/>
</dbReference>
<keyword evidence="3" id="KW-1003">Cell membrane</keyword>
<evidence type="ECO:0000256" key="2">
    <source>
        <dbReference type="ARBA" id="ARBA00006337"/>
    </source>
</evidence>
<dbReference type="Gene3D" id="3.30.465.10">
    <property type="match status" value="1"/>
</dbReference>
<protein>
    <submittedName>
        <fullName evidence="12">Membrane protein</fullName>
    </submittedName>
</protein>
<dbReference type="SUPFAM" id="SSF56176">
    <property type="entry name" value="FAD-binding/transporter-associated domain-like"/>
    <property type="match status" value="1"/>
</dbReference>
<evidence type="ECO:0000256" key="1">
    <source>
        <dbReference type="ARBA" id="ARBA00004651"/>
    </source>
</evidence>
<accession>A0A0K1EJN1</accession>
<dbReference type="InterPro" id="IPR016169">
    <property type="entry name" value="FAD-bd_PCMH_sub2"/>
</dbReference>
<feature type="transmembrane region" description="Helical" evidence="10">
    <location>
        <begin position="64"/>
        <end position="83"/>
    </location>
</feature>
<evidence type="ECO:0000313" key="13">
    <source>
        <dbReference type="Proteomes" id="UP000067626"/>
    </source>
</evidence>
<evidence type="ECO:0000256" key="6">
    <source>
        <dbReference type="ARBA" id="ARBA00022989"/>
    </source>
</evidence>
<gene>
    <name evidence="12" type="ORF">CMC5_052250</name>
</gene>
<dbReference type="AlphaFoldDB" id="A0A0K1EJN1"/>
<dbReference type="InterPro" id="IPR005170">
    <property type="entry name" value="Transptr-assoc_dom"/>
</dbReference>
<keyword evidence="4 10" id="KW-0812">Transmembrane</keyword>
<sequence length="426" mass="46360">MVPLLAPGAAVLSALLGSLFVGADTALNTLSTTRLGALIEQASGKRKDAYERIRTLDAKLRSRYLLGLIVTTTLTAVWFNEVFRGPLPAWSAYLAAGSTTLLCGVLYTVSATLGRRYADRAAPIAARFLRPLEIPLLVLAEPLSWISEKLGPKDSDPPSDPRVTEAEVEMLVEEVEKSGLFGREPAEMIRNVLEFADLTTRDVMIPRSRLEALEISTPIDKAVEIVTESGHSRYPVYKDQIDNIVGLLYAKDLFKVIGERGESLTSLREVIRTPANFVAESQPLSSLLKEMRSRRQHLAIVVDEFGGVSGIVTLEDVLEEIVGDIRDEHDDGEEPAGIQDLGDGRLVADGEISMNDLSAYLGAEIDTSGEHESLGGMLTEHLGKVPEVGTAVSKFGLRFIIRDSDERNIGKVEIVRPRPMDAGDAA</sequence>
<name>A0A0K1EJN1_CHOCO</name>
<dbReference type="STRING" id="52.CMC5_052250"/>
<dbReference type="SUPFAM" id="SSF54631">
    <property type="entry name" value="CBS-domain pair"/>
    <property type="match status" value="1"/>
</dbReference>
<feature type="domain" description="CBS" evidence="11">
    <location>
        <begin position="271"/>
        <end position="328"/>
    </location>
</feature>
<proteinExistence type="inferred from homology"/>
<evidence type="ECO:0000256" key="4">
    <source>
        <dbReference type="ARBA" id="ARBA00022692"/>
    </source>
</evidence>
<evidence type="ECO:0000256" key="5">
    <source>
        <dbReference type="ARBA" id="ARBA00022737"/>
    </source>
</evidence>
<dbReference type="FunFam" id="3.10.580.10:FF:000002">
    <property type="entry name" value="Magnesium/cobalt efflux protein CorC"/>
    <property type="match status" value="1"/>
</dbReference>
<evidence type="ECO:0000256" key="10">
    <source>
        <dbReference type="SAM" id="Phobius"/>
    </source>
</evidence>
<dbReference type="SMART" id="SM01091">
    <property type="entry name" value="CorC_HlyC"/>
    <property type="match status" value="1"/>
</dbReference>
<dbReference type="PROSITE" id="PS51371">
    <property type="entry name" value="CBS"/>
    <property type="match status" value="2"/>
</dbReference>
<evidence type="ECO:0000256" key="8">
    <source>
        <dbReference type="ARBA" id="ARBA00023136"/>
    </source>
</evidence>
<keyword evidence="7 9" id="KW-0129">CBS domain</keyword>
<reference evidence="12 13" key="1">
    <citation type="submission" date="2015-07" db="EMBL/GenBank/DDBJ databases">
        <title>Genome analysis of myxobacterium Chondromyces crocatus Cm c5 reveals a high potential for natural compound synthesis and the genetic basis for the loss of fruiting body formation.</title>
        <authorList>
            <person name="Zaburannyi N."/>
            <person name="Bunk B."/>
            <person name="Maier J."/>
            <person name="Overmann J."/>
            <person name="Mueller R."/>
        </authorList>
    </citation>
    <scope>NUCLEOTIDE SEQUENCE [LARGE SCALE GENOMIC DNA]</scope>
    <source>
        <strain evidence="12 13">Cm c5</strain>
    </source>
</reference>
<dbReference type="EMBL" id="CP012159">
    <property type="protein sequence ID" value="AKT41066.1"/>
    <property type="molecule type" value="Genomic_DNA"/>
</dbReference>
<dbReference type="PANTHER" id="PTHR22777:SF32">
    <property type="entry name" value="UPF0053 INNER MEMBRANE PROTEIN YFJD"/>
    <property type="match status" value="1"/>
</dbReference>
<dbReference type="KEGG" id="ccro:CMC5_052250"/>
<keyword evidence="5" id="KW-0677">Repeat</keyword>
<dbReference type="Pfam" id="PF01595">
    <property type="entry name" value="CNNM"/>
    <property type="match status" value="1"/>
</dbReference>
<comment type="subcellular location">
    <subcellularLocation>
        <location evidence="1">Cell membrane</location>
        <topology evidence="1">Multi-pass membrane protein</topology>
    </subcellularLocation>
</comment>
<dbReference type="InterPro" id="IPR044751">
    <property type="entry name" value="Ion_transp-like_CBS"/>
</dbReference>
<evidence type="ECO:0000256" key="3">
    <source>
        <dbReference type="ARBA" id="ARBA00022475"/>
    </source>
</evidence>
<feature type="domain" description="CBS" evidence="11">
    <location>
        <begin position="204"/>
        <end position="264"/>
    </location>
</feature>
<dbReference type="InterPro" id="IPR036318">
    <property type="entry name" value="FAD-bd_PCMH-like_sf"/>
</dbReference>
<keyword evidence="13" id="KW-1185">Reference proteome</keyword>